<dbReference type="Gene3D" id="3.55.50.30">
    <property type="match status" value="1"/>
</dbReference>
<protein>
    <submittedName>
        <fullName evidence="15">TonB-dependent receptor</fullName>
    </submittedName>
</protein>
<evidence type="ECO:0000259" key="14">
    <source>
        <dbReference type="Pfam" id="PF07715"/>
    </source>
</evidence>
<dbReference type="AlphaFoldDB" id="A0A5D4HCS8"/>
<proteinExistence type="inferred from homology"/>
<comment type="caution">
    <text evidence="15">The sequence shown here is derived from an EMBL/GenBank/DDBJ whole genome shotgun (WGS) entry which is preliminary data.</text>
</comment>
<evidence type="ECO:0000313" key="16">
    <source>
        <dbReference type="Proteomes" id="UP000322362"/>
    </source>
</evidence>
<dbReference type="Pfam" id="PF00593">
    <property type="entry name" value="TonB_dep_Rec_b-barrel"/>
    <property type="match status" value="1"/>
</dbReference>
<dbReference type="GO" id="GO:0009279">
    <property type="term" value="C:cell outer membrane"/>
    <property type="evidence" value="ECO:0007669"/>
    <property type="project" value="UniProtKB-SubCell"/>
</dbReference>
<keyword evidence="3 10" id="KW-1134">Transmembrane beta strand</keyword>
<evidence type="ECO:0000256" key="6">
    <source>
        <dbReference type="ARBA" id="ARBA00023077"/>
    </source>
</evidence>
<keyword evidence="4 10" id="KW-0812">Transmembrane</keyword>
<dbReference type="Gene3D" id="2.60.40.1120">
    <property type="entry name" value="Carboxypeptidase-like, regulatory domain"/>
    <property type="match status" value="1"/>
</dbReference>
<evidence type="ECO:0000256" key="12">
    <source>
        <dbReference type="SAM" id="Phobius"/>
    </source>
</evidence>
<dbReference type="Gene3D" id="2.40.170.20">
    <property type="entry name" value="TonB-dependent receptor, beta-barrel domain"/>
    <property type="match status" value="1"/>
</dbReference>
<dbReference type="InterPro" id="IPR037066">
    <property type="entry name" value="Plug_dom_sf"/>
</dbReference>
<dbReference type="GO" id="GO:0015344">
    <property type="term" value="F:siderophore uptake transmembrane transporter activity"/>
    <property type="evidence" value="ECO:0007669"/>
    <property type="project" value="TreeGrafter"/>
</dbReference>
<dbReference type="NCBIfam" id="TIGR04056">
    <property type="entry name" value="OMP_RagA_SusC"/>
    <property type="match status" value="1"/>
</dbReference>
<dbReference type="PROSITE" id="PS52016">
    <property type="entry name" value="TONB_DEPENDENT_REC_3"/>
    <property type="match status" value="1"/>
</dbReference>
<keyword evidence="8 15" id="KW-0675">Receptor</keyword>
<dbReference type="SUPFAM" id="SSF56935">
    <property type="entry name" value="Porins"/>
    <property type="match status" value="1"/>
</dbReference>
<dbReference type="SUPFAM" id="SSF49464">
    <property type="entry name" value="Carboxypeptidase regulatory domain-like"/>
    <property type="match status" value="1"/>
</dbReference>
<dbReference type="InterPro" id="IPR008969">
    <property type="entry name" value="CarboxyPept-like_regulatory"/>
</dbReference>
<keyword evidence="9 10" id="KW-0998">Cell outer membrane</keyword>
<dbReference type="RefSeq" id="WP_148918089.1">
    <property type="nucleotide sequence ID" value="NZ_VTAV01000002.1"/>
</dbReference>
<dbReference type="PANTHER" id="PTHR30069:SF29">
    <property type="entry name" value="HEMOGLOBIN AND HEMOGLOBIN-HAPTOGLOBIN-BINDING PROTEIN 1-RELATED"/>
    <property type="match status" value="1"/>
</dbReference>
<dbReference type="Gene3D" id="2.170.130.10">
    <property type="entry name" value="TonB-dependent receptor, plug domain"/>
    <property type="match status" value="1"/>
</dbReference>
<feature type="domain" description="TonB-dependent receptor plug" evidence="14">
    <location>
        <begin position="224"/>
        <end position="342"/>
    </location>
</feature>
<dbReference type="InterPro" id="IPR023996">
    <property type="entry name" value="TonB-dep_OMP_SusC/RagA"/>
</dbReference>
<accession>A0A5D4HCS8</accession>
<sequence>MYNNCFATVRRKVPYISRTSLLILKTIVAVMMLGFQLQASTLAQSVTANFKNAHLKDVFEQLRKQTGVGFLYKEEDLKDSRRVNASFENKPLEGVLQSCFAGQPLVYEAQNNFVVVKRKPIAVPMVQNVQEINIHGMVTDQQGLPLQGVSIHVKGAGIATNTDNQGMYKLNVPNRANILVFSYIGYDRQEVTVGERTEINIVLKEEERNLDEVVVIGYGTVKRSENTGSIASVKGEDIAQKPTLSFEGALGGQAAGVNMTANAGIVNQAPVFRIRGTNSLSLSSYPLIVVDGIPMYTEDVEVGGNASNNPLAAINPADIESIDIAKDAAATSIYGSRAANGVVFVTTKSGKRGKAKVNYDAYFGMNKAVRLAEVLNAEQYLEIKNEGLVNAGTYDPVTNYYDYSLDANGNRIDTRWYDYIFRTGTVNNHSINISGASEATRYFFSAGLTEQGGIVQKNDFDRKNISYNLDHQVNDWLKVGSKMNYTTNKTRAVMSLGTGVNSVASNSNSYRLGFISAPIVAPFNNDGTYNVVGPNIGIMDNEGHLTATPRMGYTNPVLSLSENDDYTGNHFLQGNVSLDINPLPWITFRTVYAINNMESKTYRYFSPLTNEGQSRNGRATAVNASRQMSTWTNTLTLNPTLAEGHTINVLLGHEEQRTERDGFGLIRDNQSDDFYRNVQGGFSELSLTNTNDNIAENFLVSLFSRAQYSLQEKYFLSGNLRYDQSSVLGRNNKSGTFWGIGAGWDVFKEDFYANSSFAQIIQNLKLKASYGKVGNLTGIGDYASLTTYAASLYGVAPGLYYSTAGNEDLRWETSKKMDLGLSFTAANKFNFDIAYYDNRIDGLIFGVPTPSSAGIPSQITANRNQILANVGEMYNRGVEFTFTTTPIRNENFTWNLSLNVSNNTNKVLSLADGINSLITDAIGGSAGMTSITEVGGPIGVIYAIRTDGVDSQTGRRIFLDGEDRQVFFQQIAPPGGYQWEYADGSMAPAVNVATDAVAYKATQPKFFGGFSNRFSYKGFDLDMLWRFQIGGYNYWGTQSQHMDHRFQNNIVKVLDRWQNPGDITDVPRLQDGDITSWGYSVPITANVFKSDFLRLQNIALGYTLPTGFTQKAQIDRIRVYGSIQNALLFTPYPGADPEVTSAGNATTSQGFDKNVAPNARTFTFGLQVSF</sequence>
<evidence type="ECO:0000256" key="11">
    <source>
        <dbReference type="RuleBase" id="RU003357"/>
    </source>
</evidence>
<dbReference type="Pfam" id="PF13715">
    <property type="entry name" value="CarbopepD_reg_2"/>
    <property type="match status" value="1"/>
</dbReference>
<evidence type="ECO:0000313" key="15">
    <source>
        <dbReference type="EMBL" id="TYR37345.1"/>
    </source>
</evidence>
<evidence type="ECO:0000256" key="8">
    <source>
        <dbReference type="ARBA" id="ARBA00023170"/>
    </source>
</evidence>
<keyword evidence="2 10" id="KW-0813">Transport</keyword>
<keyword evidence="6 11" id="KW-0798">TonB box</keyword>
<gene>
    <name evidence="15" type="ORF">FXV77_04880</name>
</gene>
<dbReference type="InterPro" id="IPR039426">
    <property type="entry name" value="TonB-dep_rcpt-like"/>
</dbReference>
<feature type="transmembrane region" description="Helical" evidence="12">
    <location>
        <begin position="21"/>
        <end position="39"/>
    </location>
</feature>
<evidence type="ECO:0000256" key="5">
    <source>
        <dbReference type="ARBA" id="ARBA00022729"/>
    </source>
</evidence>
<dbReference type="InterPro" id="IPR012910">
    <property type="entry name" value="Plug_dom"/>
</dbReference>
<keyword evidence="7 10" id="KW-0472">Membrane</keyword>
<evidence type="ECO:0000256" key="1">
    <source>
        <dbReference type="ARBA" id="ARBA00004571"/>
    </source>
</evidence>
<dbReference type="EMBL" id="VTAV01000002">
    <property type="protein sequence ID" value="TYR37345.1"/>
    <property type="molecule type" value="Genomic_DNA"/>
</dbReference>
<dbReference type="Proteomes" id="UP000322362">
    <property type="component" value="Unassembled WGS sequence"/>
</dbReference>
<evidence type="ECO:0000256" key="10">
    <source>
        <dbReference type="PROSITE-ProRule" id="PRU01360"/>
    </source>
</evidence>
<dbReference type="InterPro" id="IPR036942">
    <property type="entry name" value="Beta-barrel_TonB_sf"/>
</dbReference>
<dbReference type="InterPro" id="IPR000531">
    <property type="entry name" value="Beta-barrel_TonB"/>
</dbReference>
<keyword evidence="5" id="KW-0732">Signal</keyword>
<dbReference type="NCBIfam" id="TIGR04057">
    <property type="entry name" value="SusC_RagA_signa"/>
    <property type="match status" value="1"/>
</dbReference>
<evidence type="ECO:0000256" key="3">
    <source>
        <dbReference type="ARBA" id="ARBA00022452"/>
    </source>
</evidence>
<evidence type="ECO:0000256" key="2">
    <source>
        <dbReference type="ARBA" id="ARBA00022448"/>
    </source>
</evidence>
<keyword evidence="16" id="KW-1185">Reference proteome</keyword>
<dbReference type="Pfam" id="PF07715">
    <property type="entry name" value="Plug"/>
    <property type="match status" value="1"/>
</dbReference>
<dbReference type="InterPro" id="IPR023997">
    <property type="entry name" value="TonB-dep_OMP_SusC/RagA_CS"/>
</dbReference>
<organism evidence="15 16">
    <name type="scientific">Sphingobacterium phlebotomi</name>
    <dbReference type="NCBI Taxonomy" id="2605433"/>
    <lineage>
        <taxon>Bacteria</taxon>
        <taxon>Pseudomonadati</taxon>
        <taxon>Bacteroidota</taxon>
        <taxon>Sphingobacteriia</taxon>
        <taxon>Sphingobacteriales</taxon>
        <taxon>Sphingobacteriaceae</taxon>
        <taxon>Sphingobacterium</taxon>
    </lineage>
</organism>
<comment type="subcellular location">
    <subcellularLocation>
        <location evidence="1 10">Cell outer membrane</location>
        <topology evidence="1 10">Multi-pass membrane protein</topology>
    </subcellularLocation>
</comment>
<dbReference type="PANTHER" id="PTHR30069">
    <property type="entry name" value="TONB-DEPENDENT OUTER MEMBRANE RECEPTOR"/>
    <property type="match status" value="1"/>
</dbReference>
<keyword evidence="12" id="KW-1133">Transmembrane helix</keyword>
<comment type="similarity">
    <text evidence="10 11">Belongs to the TonB-dependent receptor family.</text>
</comment>
<evidence type="ECO:0000256" key="7">
    <source>
        <dbReference type="ARBA" id="ARBA00023136"/>
    </source>
</evidence>
<reference evidence="15 16" key="1">
    <citation type="submission" date="2019-08" db="EMBL/GenBank/DDBJ databases">
        <title>Phlebobacter frassis gen. nov. sp. nov., a new member of family Sphingobacteriaceae isolated from sand fly rearing media.</title>
        <authorList>
            <person name="Kakumanu M.L."/>
            <person name="Marayati B.F."/>
            <person name="Wada-Katsumata A."/>
            <person name="Wasserberg G."/>
            <person name="Schal C."/>
            <person name="Apperson C.S."/>
            <person name="Ponnusamy L."/>
        </authorList>
    </citation>
    <scope>NUCLEOTIDE SEQUENCE [LARGE SCALE GENOMIC DNA]</scope>
    <source>
        <strain evidence="15 16">SSI9</strain>
    </source>
</reference>
<feature type="domain" description="TonB-dependent receptor-like beta-barrel" evidence="13">
    <location>
        <begin position="535"/>
        <end position="901"/>
    </location>
</feature>
<evidence type="ECO:0000256" key="9">
    <source>
        <dbReference type="ARBA" id="ARBA00023237"/>
    </source>
</evidence>
<evidence type="ECO:0000256" key="4">
    <source>
        <dbReference type="ARBA" id="ARBA00022692"/>
    </source>
</evidence>
<name>A0A5D4HCS8_9SPHI</name>
<dbReference type="GO" id="GO:0044718">
    <property type="term" value="P:siderophore transmembrane transport"/>
    <property type="evidence" value="ECO:0007669"/>
    <property type="project" value="TreeGrafter"/>
</dbReference>
<evidence type="ECO:0000259" key="13">
    <source>
        <dbReference type="Pfam" id="PF00593"/>
    </source>
</evidence>